<name>A0A4U6TUH4_SETVI</name>
<evidence type="ECO:0000256" key="1">
    <source>
        <dbReference type="SAM" id="SignalP"/>
    </source>
</evidence>
<dbReference type="Gramene" id="TKW01337">
    <property type="protein sequence ID" value="TKW01337"/>
    <property type="gene ID" value="SEVIR_8G173200v2"/>
</dbReference>
<keyword evidence="3" id="KW-1185">Reference proteome</keyword>
<dbReference type="Proteomes" id="UP000298652">
    <property type="component" value="Chromosome 8"/>
</dbReference>
<keyword evidence="1" id="KW-0732">Signal</keyword>
<protein>
    <submittedName>
        <fullName evidence="2">Uncharacterized protein</fullName>
    </submittedName>
</protein>
<dbReference type="AlphaFoldDB" id="A0A4U6TUH4"/>
<proteinExistence type="predicted"/>
<feature type="chain" id="PRO_5020293660" evidence="1">
    <location>
        <begin position="19"/>
        <end position="131"/>
    </location>
</feature>
<feature type="signal peptide" evidence="1">
    <location>
        <begin position="1"/>
        <end position="18"/>
    </location>
</feature>
<sequence>MNYETLLLVVVVFDRVCASTAMGFGRKVGEGGVSRWLLLLAGVLLAVATTATAADAVEEGEGAIAGEDTFRGSRRICEIKCQHHHNPVNRKRWIDYCIRYQLALGDVSSRKSGEEVMLWRSENPIRTHMCW</sequence>
<reference evidence="2" key="1">
    <citation type="submission" date="2019-03" db="EMBL/GenBank/DDBJ databases">
        <title>WGS assembly of Setaria viridis.</title>
        <authorList>
            <person name="Huang P."/>
            <person name="Jenkins J."/>
            <person name="Grimwood J."/>
            <person name="Barry K."/>
            <person name="Healey A."/>
            <person name="Mamidi S."/>
            <person name="Sreedasyam A."/>
            <person name="Shu S."/>
            <person name="Feldman M."/>
            <person name="Wu J."/>
            <person name="Yu Y."/>
            <person name="Chen C."/>
            <person name="Johnson J."/>
            <person name="Rokhsar D."/>
            <person name="Baxter I."/>
            <person name="Schmutz J."/>
            <person name="Brutnell T."/>
            <person name="Kellogg E."/>
        </authorList>
    </citation>
    <scope>NUCLEOTIDE SEQUENCE [LARGE SCALE GENOMIC DNA]</scope>
</reference>
<evidence type="ECO:0000313" key="2">
    <source>
        <dbReference type="EMBL" id="TKW01337.1"/>
    </source>
</evidence>
<dbReference type="EMBL" id="CM016559">
    <property type="protein sequence ID" value="TKW01337.1"/>
    <property type="molecule type" value="Genomic_DNA"/>
</dbReference>
<organism evidence="2 3">
    <name type="scientific">Setaria viridis</name>
    <name type="common">Green bristlegrass</name>
    <name type="synonym">Setaria italica subsp. viridis</name>
    <dbReference type="NCBI Taxonomy" id="4556"/>
    <lineage>
        <taxon>Eukaryota</taxon>
        <taxon>Viridiplantae</taxon>
        <taxon>Streptophyta</taxon>
        <taxon>Embryophyta</taxon>
        <taxon>Tracheophyta</taxon>
        <taxon>Spermatophyta</taxon>
        <taxon>Magnoliopsida</taxon>
        <taxon>Liliopsida</taxon>
        <taxon>Poales</taxon>
        <taxon>Poaceae</taxon>
        <taxon>PACMAD clade</taxon>
        <taxon>Panicoideae</taxon>
        <taxon>Panicodae</taxon>
        <taxon>Paniceae</taxon>
        <taxon>Cenchrinae</taxon>
        <taxon>Setaria</taxon>
    </lineage>
</organism>
<gene>
    <name evidence="2" type="ORF">SEVIR_8G173200v2</name>
</gene>
<evidence type="ECO:0000313" key="3">
    <source>
        <dbReference type="Proteomes" id="UP000298652"/>
    </source>
</evidence>
<accession>A0A4U6TUH4</accession>